<dbReference type="OrthoDB" id="1273722at2"/>
<name>A0A4Y3R2P8_STRCI</name>
<dbReference type="InterPro" id="IPR023809">
    <property type="entry name" value="Thiopep_bacteriocin_synth_dom"/>
</dbReference>
<sequence>MAHTLRYQWTGTAMLRATTTPSPADVPHALDLDDAATTRAWLVEIWARPDVRNALFAASPVLTRSVENIVRGRATSTRQIRRAALSVVSYLLRWQRRPTPFGLFAGTAPLTLGTTTHVHWGAEHRVHLRADGEWISDVIRGLEQHPELLERLSLVANNTAQVRGDRLTAPGPPADGHARLMAPVEISMRLSRPVNAAMRAARTPIRYQDLRDRLTTMFPAGAGGEIDQVLRELIAQNLLITSLRPPMTAPDALDHVCTELKKADAHSFPDIDAQARDLYELRDDLAAHAEPAASTDLRTMTARMAAHSTVAPAPMLVDTVLDCDAQLPAAVVAEAQKAVEVLHRVSPLPYGYQQWRDYHRRFRAQYGVGAAVPVLDLVADSGLGWPAEYVGAERGKPPTPVTECDALILKLLQRMHMEGRSELVLDDATITELAQAAGTDEPLYGDRSEIAFEVHSPSTRALASGAFSLEITGVPRSGSSMLGRFAHLMPAEQRCLLADSYTARTDAVTAQLSFGPRRRRNENVARTDQLLPYVIPLAEHPAEKGEPIDLEDIAVTADARNLHLVQLSTGRPIDVRVTHALEAGIQTPPLARFLSEVAGARRAVYKKFDFGAAAHLPYLPRVRYGRTTLTSARWLLNAKDLPGRRAPYEKWEAAFAAWRVRLNVPNRVSLTEFDQRLPVDLDHPVQRRLVRARLHDVRELELREVADDGQYGWIGRAHEILLAFIRIAPAASSTPLPSLRAHQPTPPVQLPGEGEVLRMHLHTHPNRYDEILDRQLPRLFAALDQPMWWFTRHRELARPEAGQHLALTLHLTGDYGAAAAAVNGWATDLHHQRLLSSLTFEPYRPQTGRYGMGQAMDAAHRVFAADSTAALAQIRLTSSYDIAPQSLTAVSLVDIAAHLLTSRDDAWTWLIERTPAHGRPDRTLREQAIQLYDAEQQTLALQGGAEIVEAWEQRARVLTAYRQALIETEHDPTTVLRSLLHHHQVRALGVGPTAEAATLHLARTIALRHRPIRVER</sequence>
<dbReference type="Proteomes" id="UP000319210">
    <property type="component" value="Unassembled WGS sequence"/>
</dbReference>
<dbReference type="Pfam" id="PF14028">
    <property type="entry name" value="Lant_dehydr_C"/>
    <property type="match status" value="1"/>
</dbReference>
<proteinExistence type="predicted"/>
<evidence type="ECO:0008006" key="5">
    <source>
        <dbReference type="Google" id="ProtNLM"/>
    </source>
</evidence>
<feature type="domain" description="Thiopeptide-type bacteriocin biosynthesis" evidence="2">
    <location>
        <begin position="758"/>
        <end position="1004"/>
    </location>
</feature>
<evidence type="ECO:0000259" key="1">
    <source>
        <dbReference type="Pfam" id="PF04738"/>
    </source>
</evidence>
<gene>
    <name evidence="3" type="ORF">SCA03_35290</name>
</gene>
<protein>
    <recommendedName>
        <fullName evidence="5">Lantibiotic dehydratase</fullName>
    </recommendedName>
</protein>
<accession>A0A4Y3R2P8</accession>
<dbReference type="AlphaFoldDB" id="A0A4Y3R2P8"/>
<evidence type="ECO:0000313" key="3">
    <source>
        <dbReference type="EMBL" id="GEB50978.1"/>
    </source>
</evidence>
<dbReference type="Pfam" id="PF04738">
    <property type="entry name" value="Lant_dehydr_N"/>
    <property type="match status" value="1"/>
</dbReference>
<dbReference type="EMBL" id="BJMM01000017">
    <property type="protein sequence ID" value="GEB50978.1"/>
    <property type="molecule type" value="Genomic_DNA"/>
</dbReference>
<reference evidence="3 4" key="1">
    <citation type="submission" date="2019-06" db="EMBL/GenBank/DDBJ databases">
        <title>Whole genome shotgun sequence of Streptomyces cacaoi subsp. cacaoi NBRC 12748.</title>
        <authorList>
            <person name="Hosoyama A."/>
            <person name="Uohara A."/>
            <person name="Ohji S."/>
            <person name="Ichikawa N."/>
        </authorList>
    </citation>
    <scope>NUCLEOTIDE SEQUENCE [LARGE SCALE GENOMIC DNA]</scope>
    <source>
        <strain evidence="3 4">NBRC 12748</strain>
    </source>
</reference>
<evidence type="ECO:0000313" key="4">
    <source>
        <dbReference type="Proteomes" id="UP000319210"/>
    </source>
</evidence>
<dbReference type="InterPro" id="IPR006827">
    <property type="entry name" value="Lant_deHydtase_N"/>
</dbReference>
<comment type="caution">
    <text evidence="3">The sequence shown here is derived from an EMBL/GenBank/DDBJ whole genome shotgun (WGS) entry which is preliminary data.</text>
</comment>
<organism evidence="3 4">
    <name type="scientific">Streptomyces cacaoi</name>
    <dbReference type="NCBI Taxonomy" id="1898"/>
    <lineage>
        <taxon>Bacteria</taxon>
        <taxon>Bacillati</taxon>
        <taxon>Actinomycetota</taxon>
        <taxon>Actinomycetes</taxon>
        <taxon>Kitasatosporales</taxon>
        <taxon>Streptomycetaceae</taxon>
        <taxon>Streptomyces</taxon>
    </lineage>
</organism>
<keyword evidence="4" id="KW-1185">Reference proteome</keyword>
<dbReference type="RefSeq" id="WP_086815025.1">
    <property type="nucleotide sequence ID" value="NZ_BJMM01000017.1"/>
</dbReference>
<evidence type="ECO:0000259" key="2">
    <source>
        <dbReference type="Pfam" id="PF14028"/>
    </source>
</evidence>
<dbReference type="NCBIfam" id="TIGR03891">
    <property type="entry name" value="thiopep_ocin"/>
    <property type="match status" value="1"/>
</dbReference>
<feature type="domain" description="Lantibiotic dehydratase N-terminal" evidence="1">
    <location>
        <begin position="47"/>
        <end position="689"/>
    </location>
</feature>